<evidence type="ECO:0000313" key="1">
    <source>
        <dbReference type="EMBL" id="SVE64315.1"/>
    </source>
</evidence>
<protein>
    <submittedName>
        <fullName evidence="1">Uncharacterized protein</fullName>
    </submittedName>
</protein>
<name>A0A383F7G3_9ZZZZ</name>
<organism evidence="1">
    <name type="scientific">marine metagenome</name>
    <dbReference type="NCBI Taxonomy" id="408172"/>
    <lineage>
        <taxon>unclassified sequences</taxon>
        <taxon>metagenomes</taxon>
        <taxon>ecological metagenomes</taxon>
    </lineage>
</organism>
<dbReference type="EMBL" id="UINC01231676">
    <property type="protein sequence ID" value="SVE64315.1"/>
    <property type="molecule type" value="Genomic_DNA"/>
</dbReference>
<sequence length="195" mass="20758">VADVSLRHQQEGALRTMRQHPDFRTELSEVAIFDTRLAQVTEDVSKPNVATDEVSKLPVDELLKEDESVVDSSVGVSSHPGLGPNDLSQSILTGTTDSLINKDAPTELVSDFSSHPGWVGDQVGLGDSGVTSNFSLLQVDEQHERSSILGTTLFPAVVPGEGVSDTPLAETPLPEPVSVSEIELVDADLDGWMAS</sequence>
<feature type="non-terminal residue" evidence="1">
    <location>
        <position position="195"/>
    </location>
</feature>
<reference evidence="1" key="1">
    <citation type="submission" date="2018-05" db="EMBL/GenBank/DDBJ databases">
        <authorList>
            <person name="Lanie J.A."/>
            <person name="Ng W.-L."/>
            <person name="Kazmierczak K.M."/>
            <person name="Andrzejewski T.M."/>
            <person name="Davidsen T.M."/>
            <person name="Wayne K.J."/>
            <person name="Tettelin H."/>
            <person name="Glass J.I."/>
            <person name="Rusch D."/>
            <person name="Podicherti R."/>
            <person name="Tsui H.-C.T."/>
            <person name="Winkler M.E."/>
        </authorList>
    </citation>
    <scope>NUCLEOTIDE SEQUENCE</scope>
</reference>
<accession>A0A383F7G3</accession>
<dbReference type="AlphaFoldDB" id="A0A383F7G3"/>
<proteinExistence type="predicted"/>
<feature type="non-terminal residue" evidence="1">
    <location>
        <position position="1"/>
    </location>
</feature>
<gene>
    <name evidence="1" type="ORF">METZ01_LOCUS517169</name>
</gene>